<dbReference type="PANTHER" id="PTHR35789:SF1">
    <property type="entry name" value="SPORE GERMINATION PROTEIN B3"/>
    <property type="match status" value="1"/>
</dbReference>
<keyword evidence="7" id="KW-0449">Lipoprotein</keyword>
<evidence type="ECO:0000259" key="9">
    <source>
        <dbReference type="Pfam" id="PF25198"/>
    </source>
</evidence>
<reference evidence="10 11" key="1">
    <citation type="submission" date="2018-06" db="EMBL/GenBank/DDBJ databases">
        <title>Genomic Encyclopedia of Type Strains, Phase I: the one thousand microbial genomes (KMG-I) project.</title>
        <authorList>
            <person name="Kyrpides N."/>
        </authorList>
    </citation>
    <scope>NUCLEOTIDE SEQUENCE [LARGE SCALE GENOMIC DNA]</scope>
    <source>
        <strain evidence="10 11">DSM 19573</strain>
    </source>
</reference>
<dbReference type="OrthoDB" id="9816067at2"/>
<dbReference type="AlphaFoldDB" id="A0A318XPT8"/>
<dbReference type="EMBL" id="QKMR01000009">
    <property type="protein sequence ID" value="PYG87775.1"/>
    <property type="molecule type" value="Genomic_DNA"/>
</dbReference>
<evidence type="ECO:0000256" key="6">
    <source>
        <dbReference type="ARBA" id="ARBA00023139"/>
    </source>
</evidence>
<dbReference type="GO" id="GO:0009847">
    <property type="term" value="P:spore germination"/>
    <property type="evidence" value="ECO:0007669"/>
    <property type="project" value="InterPro"/>
</dbReference>
<comment type="subcellular location">
    <subcellularLocation>
        <location evidence="1">Membrane</location>
        <topology evidence="1">Lipid-anchor</topology>
    </subcellularLocation>
</comment>
<evidence type="ECO:0000256" key="1">
    <source>
        <dbReference type="ARBA" id="ARBA00004635"/>
    </source>
</evidence>
<keyword evidence="3" id="KW-0309">Germination</keyword>
<evidence type="ECO:0000256" key="2">
    <source>
        <dbReference type="ARBA" id="ARBA00007886"/>
    </source>
</evidence>
<evidence type="ECO:0000313" key="10">
    <source>
        <dbReference type="EMBL" id="PYG87775.1"/>
    </source>
</evidence>
<evidence type="ECO:0000259" key="8">
    <source>
        <dbReference type="Pfam" id="PF05504"/>
    </source>
</evidence>
<name>A0A318XPT8_9FIRM</name>
<dbReference type="PANTHER" id="PTHR35789">
    <property type="entry name" value="SPORE GERMINATION PROTEIN B3"/>
    <property type="match status" value="1"/>
</dbReference>
<comment type="similarity">
    <text evidence="2">Belongs to the GerABKC lipoprotein family.</text>
</comment>
<dbReference type="Gene3D" id="6.20.190.10">
    <property type="entry name" value="Nutrient germinant receptor protein C, domain 1"/>
    <property type="match status" value="1"/>
</dbReference>
<comment type="caution">
    <text evidence="10">The sequence shown here is derived from an EMBL/GenBank/DDBJ whole genome shotgun (WGS) entry which is preliminary data.</text>
</comment>
<keyword evidence="11" id="KW-1185">Reference proteome</keyword>
<dbReference type="InterPro" id="IPR008844">
    <property type="entry name" value="Spore_GerAC-like"/>
</dbReference>
<accession>A0A318XPT8</accession>
<evidence type="ECO:0000256" key="7">
    <source>
        <dbReference type="ARBA" id="ARBA00023288"/>
    </source>
</evidence>
<keyword evidence="5" id="KW-0472">Membrane</keyword>
<evidence type="ECO:0000313" key="11">
    <source>
        <dbReference type="Proteomes" id="UP000248132"/>
    </source>
</evidence>
<dbReference type="Pfam" id="PF05504">
    <property type="entry name" value="Spore_GerAC"/>
    <property type="match status" value="1"/>
</dbReference>
<protein>
    <submittedName>
        <fullName evidence="10">Spore germination protein KC</fullName>
    </submittedName>
</protein>
<keyword evidence="4" id="KW-0732">Signal</keyword>
<dbReference type="NCBIfam" id="TIGR02887">
    <property type="entry name" value="spore_ger_x_C"/>
    <property type="match status" value="1"/>
</dbReference>
<dbReference type="Gene3D" id="3.30.300.210">
    <property type="entry name" value="Nutrient germinant receptor protein C, domain 3"/>
    <property type="match status" value="1"/>
</dbReference>
<dbReference type="InterPro" id="IPR057336">
    <property type="entry name" value="GerAC_N"/>
</dbReference>
<gene>
    <name evidence="10" type="ORF">LY28_01795</name>
</gene>
<dbReference type="Proteomes" id="UP000248132">
    <property type="component" value="Unassembled WGS sequence"/>
</dbReference>
<dbReference type="GO" id="GO:0016020">
    <property type="term" value="C:membrane"/>
    <property type="evidence" value="ECO:0007669"/>
    <property type="project" value="UniProtKB-SubCell"/>
</dbReference>
<dbReference type="InterPro" id="IPR038501">
    <property type="entry name" value="Spore_GerAC_C_sf"/>
</dbReference>
<feature type="domain" description="Spore germination GerAC-like C-terminal" evidence="8">
    <location>
        <begin position="212"/>
        <end position="379"/>
    </location>
</feature>
<keyword evidence="6" id="KW-0564">Palmitate</keyword>
<evidence type="ECO:0000256" key="5">
    <source>
        <dbReference type="ARBA" id="ARBA00023136"/>
    </source>
</evidence>
<sequence>MKKKLYSAKLILLSGLILLNSIALCGCWNYRDIEKSSLVSGFAIDKNKAGDKYMLTVEIIDYEMSGKEAKQSAKYIQSEGKTVFDAIRNVIDILGKRLYWAHASIVIISEEIAKEGIIPAIDLILRDAEIRSEMYILISTEKTAGEVLLQDPLVSQTSSDIIEYMLAEQKDVSKAPAVEVYKFLNDYESGGSAIPAIKLTEHMSKKTAEIAGTAIFKTDKLIGYLNTNESKCFLFVRNEIKRGLITLNENSINDTDNITLEIFKSKTKLKPSYADNKLTMNIDILTEVSIAEMSTSVDYSSEKNIGKLKKDAEEKIKASIEAVIKKVQLEYNSDIFDFGTIVKAYKPSVWRQIEQDWDESIFKGLEVAVNVRIKIRNCGFSSKPLYKNSRN</sequence>
<evidence type="ECO:0000256" key="4">
    <source>
        <dbReference type="ARBA" id="ARBA00022729"/>
    </source>
</evidence>
<feature type="domain" description="Spore germination protein N-terminal" evidence="9">
    <location>
        <begin position="29"/>
        <end position="198"/>
    </location>
</feature>
<dbReference type="PROSITE" id="PS51257">
    <property type="entry name" value="PROKAR_LIPOPROTEIN"/>
    <property type="match status" value="1"/>
</dbReference>
<proteinExistence type="inferred from homology"/>
<dbReference type="Pfam" id="PF25198">
    <property type="entry name" value="Spore_GerAC_N"/>
    <property type="match status" value="1"/>
</dbReference>
<evidence type="ECO:0000256" key="3">
    <source>
        <dbReference type="ARBA" id="ARBA00022544"/>
    </source>
</evidence>
<dbReference type="InterPro" id="IPR046953">
    <property type="entry name" value="Spore_GerAC-like_C"/>
</dbReference>
<organism evidence="10 11">
    <name type="scientific">Ruminiclostridium sufflavum DSM 19573</name>
    <dbReference type="NCBI Taxonomy" id="1121337"/>
    <lineage>
        <taxon>Bacteria</taxon>
        <taxon>Bacillati</taxon>
        <taxon>Bacillota</taxon>
        <taxon>Clostridia</taxon>
        <taxon>Eubacteriales</taxon>
        <taxon>Oscillospiraceae</taxon>
        <taxon>Ruminiclostridium</taxon>
    </lineage>
</organism>
<dbReference type="RefSeq" id="WP_110461835.1">
    <property type="nucleotide sequence ID" value="NZ_QKMR01000009.1"/>
</dbReference>